<dbReference type="AlphaFoldDB" id="A0A813JBG5"/>
<gene>
    <name evidence="2" type="ORF">PGLA2088_LOCUS19450</name>
</gene>
<dbReference type="EMBL" id="CAJNNW010025094">
    <property type="protein sequence ID" value="CAE8675570.1"/>
    <property type="molecule type" value="Genomic_DNA"/>
</dbReference>
<sequence length="905" mass="100233">MTELCRLLVLELQARQGSEFCRKLSDTIQITISGDKAKCRCPEKLHALRFLAEGCSHQLAAHPEARFQQNPQLLIRLVQEQLESVEVLWEILLRDQPVVLAFMLERLVAWSAAALGRAAPLDSLLPQSLVETHLHPHQRFACALDETALDDDDLRTTCRAAILTVNEIVSSVLCKKKCRMEEYFKSEVLNTKLELQVQLLSRYIILFVLTSSDLRTHQNLTDTVAGLEEEKAQEWLLRRFNLQMGIRVDTNDFFTSGSVHRSLQLLAVFGTSKETATTSKREGQSTVGREPEIASRAVLHSVLTHLKDPLVMLHPHRAQAGWMLGSKQAGYDAGYVFEQRKLKFCAFPKITIKWWPKVQTHRLLKDALGRQVKHDCDFDVAYKEEQHLKMAITQSLQDSQDKRVTSSKGESEDAEATSSSKLAFLPRHSVPSEVAETAWSAPAAFGEVQCLLPDSLVLVEQFGTGQKDQYKLAHVPARQLQAGMLVRCIRHPRLDSTHADKVPRFSHTVVLSAEICPAWERDLVELTFELHASGGECDVATDVQRLVLTADHPVMTRPVVTQGRLGELGSVSPAAAEGEATEAALTQKMPLPWLSLPARELTSGHYSLVCFSAEEGASFHQLDVRKLIGCRRIDYPVTQVVRVRLAREQDAILVSAGHGQAFLGVHGSPVPRPLTKQLQRMGQNRSQDAWWQRGPLRRCVSDSYLFEGEAARTPGVGLPSKATEGRSDGIQRHAAEETEAMLRTVYAAGILPAGSSSSSSGSALLESSEPTASSSSARPTIVRLGGQVPLRKDIATHSPSPEEVDSAPRAEAGSLGTLERGRRAASLISLMRLPKDSSGRRLNERTLSHSQCCTAPCWYQTEMQDCRFAAACDGCHHPDHQGRQHARRSGNRRASRMRGSREGSE</sequence>
<evidence type="ECO:0000313" key="2">
    <source>
        <dbReference type="EMBL" id="CAE8675570.1"/>
    </source>
</evidence>
<comment type="caution">
    <text evidence="2">The sequence shown here is derived from an EMBL/GenBank/DDBJ whole genome shotgun (WGS) entry which is preliminary data.</text>
</comment>
<feature type="region of interest" description="Disordered" evidence="1">
    <location>
        <begin position="399"/>
        <end position="419"/>
    </location>
</feature>
<evidence type="ECO:0000256" key="1">
    <source>
        <dbReference type="SAM" id="MobiDB-lite"/>
    </source>
</evidence>
<feature type="region of interest" description="Disordered" evidence="1">
    <location>
        <begin position="878"/>
        <end position="905"/>
    </location>
</feature>
<accession>A0A813JBG5</accession>
<dbReference type="Proteomes" id="UP000626109">
    <property type="component" value="Unassembled WGS sequence"/>
</dbReference>
<evidence type="ECO:0000313" key="3">
    <source>
        <dbReference type="Proteomes" id="UP000626109"/>
    </source>
</evidence>
<proteinExistence type="predicted"/>
<feature type="region of interest" description="Disordered" evidence="1">
    <location>
        <begin position="756"/>
        <end position="818"/>
    </location>
</feature>
<feature type="compositionally biased region" description="Basic residues" evidence="1">
    <location>
        <begin position="883"/>
        <end position="898"/>
    </location>
</feature>
<name>A0A813JBG5_POLGL</name>
<organism evidence="2 3">
    <name type="scientific">Polarella glacialis</name>
    <name type="common">Dinoflagellate</name>
    <dbReference type="NCBI Taxonomy" id="89957"/>
    <lineage>
        <taxon>Eukaryota</taxon>
        <taxon>Sar</taxon>
        <taxon>Alveolata</taxon>
        <taxon>Dinophyceae</taxon>
        <taxon>Suessiales</taxon>
        <taxon>Suessiaceae</taxon>
        <taxon>Polarella</taxon>
    </lineage>
</organism>
<feature type="compositionally biased region" description="Low complexity" evidence="1">
    <location>
        <begin position="756"/>
        <end position="780"/>
    </location>
</feature>
<reference evidence="2" key="1">
    <citation type="submission" date="2021-02" db="EMBL/GenBank/DDBJ databases">
        <authorList>
            <person name="Dougan E. K."/>
            <person name="Rhodes N."/>
            <person name="Thang M."/>
            <person name="Chan C."/>
        </authorList>
    </citation>
    <scope>NUCLEOTIDE SEQUENCE</scope>
</reference>
<protein>
    <submittedName>
        <fullName evidence="2">Uncharacterized protein</fullName>
    </submittedName>
</protein>